<dbReference type="Gene3D" id="1.10.260.40">
    <property type="entry name" value="lambda repressor-like DNA-binding domains"/>
    <property type="match status" value="1"/>
</dbReference>
<evidence type="ECO:0000313" key="9">
    <source>
        <dbReference type="Proteomes" id="UP000199448"/>
    </source>
</evidence>
<evidence type="ECO:0000313" key="8">
    <source>
        <dbReference type="EMBL" id="SEE93717.1"/>
    </source>
</evidence>
<dbReference type="InterPro" id="IPR001387">
    <property type="entry name" value="Cro/C1-type_HTH"/>
</dbReference>
<protein>
    <recommendedName>
        <fullName evidence="7">HTH cro/C1-type domain-containing protein</fullName>
    </recommendedName>
</protein>
<dbReference type="PANTHER" id="PTHR46797:SF1">
    <property type="entry name" value="METHYLPHOSPHONATE SYNTHASE"/>
    <property type="match status" value="1"/>
</dbReference>
<gene>
    <name evidence="8" type="ORF">SAMN04488034_103160</name>
</gene>
<keyword evidence="2 6" id="KW-0812">Transmembrane</keyword>
<sequence>MSGLVEIREKRNLTQKELAERSGISIRTIQRIEAGTAPKGFTLKTLAEALSVSEEELLGTKKRSRAFDKKALQMINLSSLLFFIPFGNIFFPLLLIKIKKQQNAIAKQLVNIQILWTVSMIVVVGISPFWVRWVGASRQLSLQLLLIFCLLNLFIILRNAVALAKHDRLYFRLNFSFL</sequence>
<accession>A0A1H5MYA8</accession>
<dbReference type="InterPro" id="IPR050807">
    <property type="entry name" value="TransReg_Diox_bact_type"/>
</dbReference>
<dbReference type="CDD" id="cd00093">
    <property type="entry name" value="HTH_XRE"/>
    <property type="match status" value="1"/>
</dbReference>
<feature type="domain" description="HTH cro/C1-type" evidence="7">
    <location>
        <begin position="4"/>
        <end position="57"/>
    </location>
</feature>
<dbReference type="AlphaFoldDB" id="A0A1H5MYA8"/>
<evidence type="ECO:0000256" key="5">
    <source>
        <dbReference type="ARBA" id="ARBA00023136"/>
    </source>
</evidence>
<dbReference type="GO" id="GO:0003700">
    <property type="term" value="F:DNA-binding transcription factor activity"/>
    <property type="evidence" value="ECO:0007669"/>
    <property type="project" value="TreeGrafter"/>
</dbReference>
<dbReference type="SMART" id="SM00530">
    <property type="entry name" value="HTH_XRE"/>
    <property type="match status" value="1"/>
</dbReference>
<dbReference type="GO" id="GO:0005829">
    <property type="term" value="C:cytosol"/>
    <property type="evidence" value="ECO:0007669"/>
    <property type="project" value="TreeGrafter"/>
</dbReference>
<feature type="transmembrane region" description="Helical" evidence="6">
    <location>
        <begin position="74"/>
        <end position="96"/>
    </location>
</feature>
<organism evidence="8 9">
    <name type="scientific">Salinimicrobium catena</name>
    <dbReference type="NCBI Taxonomy" id="390640"/>
    <lineage>
        <taxon>Bacteria</taxon>
        <taxon>Pseudomonadati</taxon>
        <taxon>Bacteroidota</taxon>
        <taxon>Flavobacteriia</taxon>
        <taxon>Flavobacteriales</taxon>
        <taxon>Flavobacteriaceae</taxon>
        <taxon>Salinimicrobium</taxon>
    </lineage>
</organism>
<dbReference type="SUPFAM" id="SSF47413">
    <property type="entry name" value="lambda repressor-like DNA-binding domains"/>
    <property type="match status" value="1"/>
</dbReference>
<feature type="transmembrane region" description="Helical" evidence="6">
    <location>
        <begin position="108"/>
        <end position="130"/>
    </location>
</feature>
<dbReference type="PROSITE" id="PS50943">
    <property type="entry name" value="HTH_CROC1"/>
    <property type="match status" value="1"/>
</dbReference>
<keyword evidence="5 6" id="KW-0472">Membrane</keyword>
<dbReference type="Proteomes" id="UP000199448">
    <property type="component" value="Unassembled WGS sequence"/>
</dbReference>
<evidence type="ECO:0000259" key="7">
    <source>
        <dbReference type="PROSITE" id="PS50943"/>
    </source>
</evidence>
<name>A0A1H5MYA8_9FLAO</name>
<dbReference type="RefSeq" id="WP_176763452.1">
    <property type="nucleotide sequence ID" value="NZ_FNGG01000003.1"/>
</dbReference>
<dbReference type="Pfam" id="PF01381">
    <property type="entry name" value="HTH_3"/>
    <property type="match status" value="1"/>
</dbReference>
<evidence type="ECO:0000256" key="2">
    <source>
        <dbReference type="ARBA" id="ARBA00022692"/>
    </source>
</evidence>
<evidence type="ECO:0000256" key="6">
    <source>
        <dbReference type="SAM" id="Phobius"/>
    </source>
</evidence>
<dbReference type="PANTHER" id="PTHR46797">
    <property type="entry name" value="HTH-TYPE TRANSCRIPTIONAL REGULATOR"/>
    <property type="match status" value="1"/>
</dbReference>
<dbReference type="Pfam" id="PF09685">
    <property type="entry name" value="MamF_MmsF"/>
    <property type="match status" value="1"/>
</dbReference>
<dbReference type="InterPro" id="IPR010982">
    <property type="entry name" value="Lambda_DNA-bd_dom_sf"/>
</dbReference>
<keyword evidence="9" id="KW-1185">Reference proteome</keyword>
<keyword evidence="3 6" id="KW-1133">Transmembrane helix</keyword>
<feature type="transmembrane region" description="Helical" evidence="6">
    <location>
        <begin position="142"/>
        <end position="164"/>
    </location>
</feature>
<dbReference type="GO" id="GO:0003677">
    <property type="term" value="F:DNA binding"/>
    <property type="evidence" value="ECO:0007669"/>
    <property type="project" value="UniProtKB-KW"/>
</dbReference>
<keyword evidence="4" id="KW-0238">DNA-binding</keyword>
<dbReference type="EMBL" id="FNUG01000003">
    <property type="protein sequence ID" value="SEE93717.1"/>
    <property type="molecule type" value="Genomic_DNA"/>
</dbReference>
<evidence type="ECO:0000256" key="3">
    <source>
        <dbReference type="ARBA" id="ARBA00022989"/>
    </source>
</evidence>
<evidence type="ECO:0000256" key="1">
    <source>
        <dbReference type="ARBA" id="ARBA00004141"/>
    </source>
</evidence>
<dbReference type="STRING" id="390640.SAMN04488034_103160"/>
<dbReference type="InterPro" id="IPR019109">
    <property type="entry name" value="MamF_MmsF"/>
</dbReference>
<reference evidence="8 9" key="1">
    <citation type="submission" date="2016-10" db="EMBL/GenBank/DDBJ databases">
        <authorList>
            <person name="de Groot N.N."/>
        </authorList>
    </citation>
    <scope>NUCLEOTIDE SEQUENCE [LARGE SCALE GENOMIC DNA]</scope>
    <source>
        <strain evidence="8 9">DSM 23553</strain>
    </source>
</reference>
<evidence type="ECO:0000256" key="4">
    <source>
        <dbReference type="ARBA" id="ARBA00023125"/>
    </source>
</evidence>
<proteinExistence type="predicted"/>
<comment type="subcellular location">
    <subcellularLocation>
        <location evidence="1">Membrane</location>
        <topology evidence="1">Multi-pass membrane protein</topology>
    </subcellularLocation>
</comment>